<dbReference type="Proteomes" id="UP000826656">
    <property type="component" value="Unassembled WGS sequence"/>
</dbReference>
<name>A0ABQ7TTW1_SOLTU</name>
<proteinExistence type="predicted"/>
<evidence type="ECO:0000256" key="1">
    <source>
        <dbReference type="SAM" id="Coils"/>
    </source>
</evidence>
<sequence>MESKIAYLNAELAAVAEREKKREEKERKREEEIAAAKEVENKRYAALQAQLTFLFKSGNILPPCPANSDENDKLIRKMRVMRMVRLIRRVRVIRSSCIYLTF</sequence>
<evidence type="ECO:0000313" key="3">
    <source>
        <dbReference type="Proteomes" id="UP000826656"/>
    </source>
</evidence>
<dbReference type="EMBL" id="JAIVGD010000028">
    <property type="protein sequence ID" value="KAH0737925.1"/>
    <property type="molecule type" value="Genomic_DNA"/>
</dbReference>
<organism evidence="2 3">
    <name type="scientific">Solanum tuberosum</name>
    <name type="common">Potato</name>
    <dbReference type="NCBI Taxonomy" id="4113"/>
    <lineage>
        <taxon>Eukaryota</taxon>
        <taxon>Viridiplantae</taxon>
        <taxon>Streptophyta</taxon>
        <taxon>Embryophyta</taxon>
        <taxon>Tracheophyta</taxon>
        <taxon>Spermatophyta</taxon>
        <taxon>Magnoliopsida</taxon>
        <taxon>eudicotyledons</taxon>
        <taxon>Gunneridae</taxon>
        <taxon>Pentapetalae</taxon>
        <taxon>asterids</taxon>
        <taxon>lamiids</taxon>
        <taxon>Solanales</taxon>
        <taxon>Solanaceae</taxon>
        <taxon>Solanoideae</taxon>
        <taxon>Solaneae</taxon>
        <taxon>Solanum</taxon>
    </lineage>
</organism>
<gene>
    <name evidence="2" type="ORF">KY290_036630</name>
</gene>
<feature type="coiled-coil region" evidence="1">
    <location>
        <begin position="8"/>
        <end position="42"/>
    </location>
</feature>
<protein>
    <submittedName>
        <fullName evidence="2">Uncharacterized protein</fullName>
    </submittedName>
</protein>
<keyword evidence="3" id="KW-1185">Reference proteome</keyword>
<accession>A0ABQ7TTW1</accession>
<keyword evidence="1" id="KW-0175">Coiled coil</keyword>
<comment type="caution">
    <text evidence="2">The sequence shown here is derived from an EMBL/GenBank/DDBJ whole genome shotgun (WGS) entry which is preliminary data.</text>
</comment>
<reference evidence="2 3" key="1">
    <citation type="journal article" date="2021" name="bioRxiv">
        <title>Chromosome-scale and haplotype-resolved genome assembly of a tetraploid potato cultivar.</title>
        <authorList>
            <person name="Sun H."/>
            <person name="Jiao W.-B."/>
            <person name="Krause K."/>
            <person name="Campoy J.A."/>
            <person name="Goel M."/>
            <person name="Folz-Donahue K."/>
            <person name="Kukat C."/>
            <person name="Huettel B."/>
            <person name="Schneeberger K."/>
        </authorList>
    </citation>
    <scope>NUCLEOTIDE SEQUENCE [LARGE SCALE GENOMIC DNA]</scope>
    <source>
        <strain evidence="2">SolTubOtavaFocal</strain>
        <tissue evidence="2">Leaves</tissue>
    </source>
</reference>
<evidence type="ECO:0000313" key="2">
    <source>
        <dbReference type="EMBL" id="KAH0737925.1"/>
    </source>
</evidence>